<dbReference type="Gene3D" id="1.10.150.80">
    <property type="entry name" value="HRDC domain"/>
    <property type="match status" value="2"/>
</dbReference>
<dbReference type="SUPFAM" id="SSF47819">
    <property type="entry name" value="HRDC-like"/>
    <property type="match status" value="1"/>
</dbReference>
<dbReference type="Pfam" id="PF01612">
    <property type="entry name" value="DNA_pol_A_exo1"/>
    <property type="match status" value="1"/>
</dbReference>
<accession>A0ABY8G0K0</accession>
<evidence type="ECO:0000313" key="2">
    <source>
        <dbReference type="EMBL" id="WFM82696.1"/>
    </source>
</evidence>
<dbReference type="Pfam" id="PF18305">
    <property type="entry name" value="DNA_pol_A_exoN"/>
    <property type="match status" value="1"/>
</dbReference>
<dbReference type="InterPro" id="IPR044876">
    <property type="entry name" value="HRDC_dom_sf"/>
</dbReference>
<organism evidence="2 3">
    <name type="scientific">Arcanobacterium canis</name>
    <dbReference type="NCBI Taxonomy" id="999183"/>
    <lineage>
        <taxon>Bacteria</taxon>
        <taxon>Bacillati</taxon>
        <taxon>Actinomycetota</taxon>
        <taxon>Actinomycetes</taxon>
        <taxon>Actinomycetales</taxon>
        <taxon>Actinomycetaceae</taxon>
        <taxon>Arcanobacterium</taxon>
    </lineage>
</organism>
<proteinExistence type="predicted"/>
<dbReference type="EMBL" id="CP121208">
    <property type="protein sequence ID" value="WFM82696.1"/>
    <property type="molecule type" value="Genomic_DNA"/>
</dbReference>
<dbReference type="SMART" id="SM00341">
    <property type="entry name" value="HRDC"/>
    <property type="match status" value="1"/>
</dbReference>
<keyword evidence="3" id="KW-1185">Reference proteome</keyword>
<dbReference type="SMART" id="SM00474">
    <property type="entry name" value="35EXOc"/>
    <property type="match status" value="1"/>
</dbReference>
<evidence type="ECO:0000259" key="1">
    <source>
        <dbReference type="PROSITE" id="PS50967"/>
    </source>
</evidence>
<dbReference type="InterPro" id="IPR012337">
    <property type="entry name" value="RNaseH-like_sf"/>
</dbReference>
<dbReference type="Proteomes" id="UP001215216">
    <property type="component" value="Chromosome"/>
</dbReference>
<dbReference type="RefSeq" id="WP_278012122.1">
    <property type="nucleotide sequence ID" value="NZ_CP121208.1"/>
</dbReference>
<feature type="domain" description="HRDC" evidence="1">
    <location>
        <begin position="221"/>
        <end position="301"/>
    </location>
</feature>
<sequence length="402" mass="45510">MSEEIDARPLNEPFDGIPEVTTDIDAIAAVLSASPGGVFALDTERAMGIRYSDRAYLIQVKSENSPIYLIDPVGIEDRLTLLADALAGEWILHSADQDLPSLRQLGLEPTKVFDTEMAALLLGYDHTSLQHLIADRLGWFLAKEHSNADWSARPLAPELRSYAALDVQLLHELRDSMIQLLTDAGRLEWFEQECEEIRLRPPKPPKAQPWRRAARQAGIKDQRALAMISCLWQARDTIAQKRDVSPSKVYPTKLIGELAGHKPRSRSDLQRSSLMRSRERQKLVDAFWDAIDKAWRMTESELPARKFRDPNRDPFPPTNRWDNLNPEAGRRWHSIRDKIFAAADELSIRQDVLLKPLIQKTIAWNGWNSPADLTRALASAGARPWQIDIVTPVLSTIRSVSE</sequence>
<dbReference type="InterPro" id="IPR002121">
    <property type="entry name" value="HRDC_dom"/>
</dbReference>
<protein>
    <submittedName>
        <fullName evidence="2">HRDC domain-containing protein</fullName>
    </submittedName>
</protein>
<dbReference type="PANTHER" id="PTHR47649">
    <property type="entry name" value="RIBONUCLEASE D"/>
    <property type="match status" value="1"/>
</dbReference>
<dbReference type="SUPFAM" id="SSF53098">
    <property type="entry name" value="Ribonuclease H-like"/>
    <property type="match status" value="1"/>
</dbReference>
<name>A0ABY8G0K0_9ACTO</name>
<reference evidence="2 3" key="1">
    <citation type="submission" date="2023-03" db="EMBL/GenBank/DDBJ databases">
        <title>Complete genome of Arcanobacterium canis strain DSM 25104 isolated in 2010 from a canine otitis externa in Germany.</title>
        <authorList>
            <person name="Borowiak M."/>
            <person name="Kreitlow A."/>
            <person name="Malorny B."/>
            <person name="Laemmler C."/>
            <person name="Prenger-Berninghoff E."/>
            <person name="Ploetz M."/>
            <person name="Abdulmawjood A."/>
        </authorList>
    </citation>
    <scope>NUCLEOTIDE SEQUENCE [LARGE SCALE GENOMIC DNA]</scope>
    <source>
        <strain evidence="2 3">DSM 25104</strain>
    </source>
</reference>
<dbReference type="InterPro" id="IPR051086">
    <property type="entry name" value="RNase_D-like"/>
</dbReference>
<dbReference type="InterPro" id="IPR041605">
    <property type="entry name" value="Exo_C"/>
</dbReference>
<dbReference type="InterPro" id="IPR010997">
    <property type="entry name" value="HRDC-like_sf"/>
</dbReference>
<dbReference type="CDD" id="cd06142">
    <property type="entry name" value="RNaseD_exo"/>
    <property type="match status" value="1"/>
</dbReference>
<dbReference type="PANTHER" id="PTHR47649:SF1">
    <property type="entry name" value="RIBONUCLEASE D"/>
    <property type="match status" value="1"/>
</dbReference>
<dbReference type="Gene3D" id="3.30.420.10">
    <property type="entry name" value="Ribonuclease H-like superfamily/Ribonuclease H"/>
    <property type="match status" value="1"/>
</dbReference>
<evidence type="ECO:0000313" key="3">
    <source>
        <dbReference type="Proteomes" id="UP001215216"/>
    </source>
</evidence>
<dbReference type="InterPro" id="IPR036397">
    <property type="entry name" value="RNaseH_sf"/>
</dbReference>
<gene>
    <name evidence="2" type="ORF">P7079_04625</name>
</gene>
<dbReference type="Pfam" id="PF00570">
    <property type="entry name" value="HRDC"/>
    <property type="match status" value="1"/>
</dbReference>
<dbReference type="PROSITE" id="PS50967">
    <property type="entry name" value="HRDC"/>
    <property type="match status" value="1"/>
</dbReference>
<dbReference type="InterPro" id="IPR002562">
    <property type="entry name" value="3'-5'_exonuclease_dom"/>
</dbReference>